<dbReference type="InterPro" id="IPR050266">
    <property type="entry name" value="AB_hydrolase_sf"/>
</dbReference>
<accession>A0ABV9TX80</accession>
<proteinExistence type="predicted"/>
<dbReference type="PANTHER" id="PTHR43798">
    <property type="entry name" value="MONOACYLGLYCEROL LIPASE"/>
    <property type="match status" value="1"/>
</dbReference>
<reference evidence="4" key="1">
    <citation type="journal article" date="2019" name="Int. J. Syst. Evol. Microbiol.">
        <title>The Global Catalogue of Microorganisms (GCM) 10K type strain sequencing project: providing services to taxonomists for standard genome sequencing and annotation.</title>
        <authorList>
            <consortium name="The Broad Institute Genomics Platform"/>
            <consortium name="The Broad Institute Genome Sequencing Center for Infectious Disease"/>
            <person name="Wu L."/>
            <person name="Ma J."/>
        </authorList>
    </citation>
    <scope>NUCLEOTIDE SEQUENCE [LARGE SCALE GENOMIC DNA]</scope>
    <source>
        <strain evidence="4">KLKA75</strain>
    </source>
</reference>
<dbReference type="Pfam" id="PF00561">
    <property type="entry name" value="Abhydrolase_1"/>
    <property type="match status" value="1"/>
</dbReference>
<sequence length="274" mass="30741">MGHVRTSDGIRLHYRESGAGRPLVMVHGWTFSGRFFERSAAALAEHARVLTVDLRGHGDSDKPDHGYRIARLAKDLRDLLEALDLREATLLGWSLGCPVLWSYLELFGTDRVDRAVFVEQTPRQYYAVDWTYAHSTCFDDAALAALQAQVSADPSGQDRQQLSMITETGPGPGERDALLAEMAKCPPRVRNAVMAEHTRADWRDVLPTFDLPVLVLVARKDRVFDWRGPAWVGDRVPAARTVFFERSGHALFLDEPEKFNRVVAGFHADDRSEA</sequence>
<gene>
    <name evidence="3" type="ORF">ACFPCY_08725</name>
</gene>
<name>A0ABV9TX80_9ACTN</name>
<dbReference type="RefSeq" id="WP_378253137.1">
    <property type="nucleotide sequence ID" value="NZ_JBHSIT010000002.1"/>
</dbReference>
<dbReference type="EMBL" id="JBHSIT010000002">
    <property type="protein sequence ID" value="MFC4907402.1"/>
    <property type="molecule type" value="Genomic_DNA"/>
</dbReference>
<evidence type="ECO:0000259" key="2">
    <source>
        <dbReference type="Pfam" id="PF00561"/>
    </source>
</evidence>
<evidence type="ECO:0000313" key="4">
    <source>
        <dbReference type="Proteomes" id="UP001595872"/>
    </source>
</evidence>
<comment type="caution">
    <text evidence="3">The sequence shown here is derived from an EMBL/GenBank/DDBJ whole genome shotgun (WGS) entry which is preliminary data.</text>
</comment>
<dbReference type="SUPFAM" id="SSF53474">
    <property type="entry name" value="alpha/beta-Hydrolases"/>
    <property type="match status" value="1"/>
</dbReference>
<keyword evidence="1 3" id="KW-0378">Hydrolase</keyword>
<organism evidence="3 4">
    <name type="scientific">Actinomadura gamaensis</name>
    <dbReference type="NCBI Taxonomy" id="1763541"/>
    <lineage>
        <taxon>Bacteria</taxon>
        <taxon>Bacillati</taxon>
        <taxon>Actinomycetota</taxon>
        <taxon>Actinomycetes</taxon>
        <taxon>Streptosporangiales</taxon>
        <taxon>Thermomonosporaceae</taxon>
        <taxon>Actinomadura</taxon>
    </lineage>
</organism>
<dbReference type="InterPro" id="IPR029058">
    <property type="entry name" value="AB_hydrolase_fold"/>
</dbReference>
<dbReference type="Proteomes" id="UP001595872">
    <property type="component" value="Unassembled WGS sequence"/>
</dbReference>
<feature type="domain" description="AB hydrolase-1" evidence="2">
    <location>
        <begin position="22"/>
        <end position="256"/>
    </location>
</feature>
<protein>
    <submittedName>
        <fullName evidence="3">Alpha/beta fold hydrolase</fullName>
    </submittedName>
</protein>
<dbReference type="Gene3D" id="3.40.50.1820">
    <property type="entry name" value="alpha/beta hydrolase"/>
    <property type="match status" value="1"/>
</dbReference>
<evidence type="ECO:0000313" key="3">
    <source>
        <dbReference type="EMBL" id="MFC4907402.1"/>
    </source>
</evidence>
<dbReference type="InterPro" id="IPR000073">
    <property type="entry name" value="AB_hydrolase_1"/>
</dbReference>
<dbReference type="GO" id="GO:0016787">
    <property type="term" value="F:hydrolase activity"/>
    <property type="evidence" value="ECO:0007669"/>
    <property type="project" value="UniProtKB-KW"/>
</dbReference>
<keyword evidence="4" id="KW-1185">Reference proteome</keyword>
<dbReference type="PANTHER" id="PTHR43798:SF31">
    <property type="entry name" value="AB HYDROLASE SUPERFAMILY PROTEIN YCLE"/>
    <property type="match status" value="1"/>
</dbReference>
<evidence type="ECO:0000256" key="1">
    <source>
        <dbReference type="ARBA" id="ARBA00022801"/>
    </source>
</evidence>